<feature type="transmembrane region" description="Helical" evidence="1">
    <location>
        <begin position="60"/>
        <end position="82"/>
    </location>
</feature>
<dbReference type="EMBL" id="UINC01042029">
    <property type="protein sequence ID" value="SVB44114.1"/>
    <property type="molecule type" value="Genomic_DNA"/>
</dbReference>
<feature type="transmembrane region" description="Helical" evidence="1">
    <location>
        <begin position="29"/>
        <end position="48"/>
    </location>
</feature>
<organism evidence="2">
    <name type="scientific">marine metagenome</name>
    <dbReference type="NCBI Taxonomy" id="408172"/>
    <lineage>
        <taxon>unclassified sequences</taxon>
        <taxon>metagenomes</taxon>
        <taxon>ecological metagenomes</taxon>
    </lineage>
</organism>
<dbReference type="AlphaFoldDB" id="A0A382E1U6"/>
<accession>A0A382E1U6</accession>
<keyword evidence="1" id="KW-1133">Transmembrane helix</keyword>
<evidence type="ECO:0000313" key="2">
    <source>
        <dbReference type="EMBL" id="SVB44114.1"/>
    </source>
</evidence>
<reference evidence="2" key="1">
    <citation type="submission" date="2018-05" db="EMBL/GenBank/DDBJ databases">
        <authorList>
            <person name="Lanie J.A."/>
            <person name="Ng W.-L."/>
            <person name="Kazmierczak K.M."/>
            <person name="Andrzejewski T.M."/>
            <person name="Davidsen T.M."/>
            <person name="Wayne K.J."/>
            <person name="Tettelin H."/>
            <person name="Glass J.I."/>
            <person name="Rusch D."/>
            <person name="Podicherti R."/>
            <person name="Tsui H.-C.T."/>
            <person name="Winkler M.E."/>
        </authorList>
    </citation>
    <scope>NUCLEOTIDE SEQUENCE</scope>
</reference>
<protein>
    <submittedName>
        <fullName evidence="2">Uncharacterized protein</fullName>
    </submittedName>
</protein>
<feature type="transmembrane region" description="Helical" evidence="1">
    <location>
        <begin position="89"/>
        <end position="109"/>
    </location>
</feature>
<feature type="non-terminal residue" evidence="2">
    <location>
        <position position="1"/>
    </location>
</feature>
<keyword evidence="1" id="KW-0812">Transmembrane</keyword>
<sequence length="228" mass="24921">PVLPPLAILLAHIILERLKARPRSTSDRLFDGATLFIGITWIAIGIFILRATPLFDSVSISGGSIAGGIIVACGLGLALSMFFRVRDHVPMFIAIGSICTLLALHFSVLTPSRPSAVEKTASAIHQLRQANEPLGVAGVFVRNLPFYTGLRQTNIVNDDQAVNFLQSSGRVMCVLTDKQLDRLEARLGRTFLRLFRTTYFNTANIRIRSLIDPDAGRVIQTVLVVANK</sequence>
<keyword evidence="1" id="KW-0472">Membrane</keyword>
<name>A0A382E1U6_9ZZZZ</name>
<gene>
    <name evidence="2" type="ORF">METZ01_LOCUS196968</name>
</gene>
<evidence type="ECO:0000256" key="1">
    <source>
        <dbReference type="SAM" id="Phobius"/>
    </source>
</evidence>
<proteinExistence type="predicted"/>